<dbReference type="Proteomes" id="UP000051530">
    <property type="component" value="Unassembled WGS sequence"/>
</dbReference>
<evidence type="ECO:0000256" key="12">
    <source>
        <dbReference type="ARBA" id="ARBA00048366"/>
    </source>
</evidence>
<dbReference type="EC" id="2.7.7.87" evidence="3"/>
<protein>
    <recommendedName>
        <fullName evidence="4">Threonylcarbamoyl-AMP synthase</fullName>
        <ecNumber evidence="3">2.7.7.87</ecNumber>
    </recommendedName>
    <alternativeName>
        <fullName evidence="11">L-threonylcarbamoyladenylate synthase</fullName>
    </alternativeName>
</protein>
<dbReference type="GO" id="GO:0003725">
    <property type="term" value="F:double-stranded RNA binding"/>
    <property type="evidence" value="ECO:0007669"/>
    <property type="project" value="InterPro"/>
</dbReference>
<dbReference type="VEuPathDB" id="MicrosporidiaDB:M153_8900002260"/>
<evidence type="ECO:0000256" key="7">
    <source>
        <dbReference type="ARBA" id="ARBA00022694"/>
    </source>
</evidence>
<evidence type="ECO:0000256" key="11">
    <source>
        <dbReference type="ARBA" id="ARBA00029774"/>
    </source>
</evidence>
<evidence type="ECO:0000256" key="6">
    <source>
        <dbReference type="ARBA" id="ARBA00022679"/>
    </source>
</evidence>
<keyword evidence="9" id="KW-0547">Nucleotide-binding</keyword>
<dbReference type="InterPro" id="IPR005145">
    <property type="entry name" value="Sua5_C"/>
</dbReference>
<keyword evidence="6" id="KW-0808">Transferase</keyword>
<reference evidence="15 16" key="1">
    <citation type="submission" date="2015-07" db="EMBL/GenBank/DDBJ databases">
        <title>The genome of Pseudoloma neurophilia, a relevant intracellular parasite of the zebrafish.</title>
        <authorList>
            <person name="Ndikumana S."/>
            <person name="Pelin A."/>
            <person name="Sanders J."/>
            <person name="Corradi N."/>
        </authorList>
    </citation>
    <scope>NUCLEOTIDE SEQUENCE [LARGE SCALE GENOMIC DNA]</scope>
    <source>
        <strain evidence="15 16">MK1</strain>
    </source>
</reference>
<dbReference type="GO" id="GO:0005737">
    <property type="term" value="C:cytoplasm"/>
    <property type="evidence" value="ECO:0007669"/>
    <property type="project" value="UniProtKB-SubCell"/>
</dbReference>
<evidence type="ECO:0000259" key="14">
    <source>
        <dbReference type="PROSITE" id="PS51163"/>
    </source>
</evidence>
<accession>A0A0R0M311</accession>
<gene>
    <name evidence="15" type="ORF">M153_8900002260</name>
</gene>
<dbReference type="GO" id="GO:0061710">
    <property type="term" value="F:L-threonylcarbamoyladenylate synthase"/>
    <property type="evidence" value="ECO:0007669"/>
    <property type="project" value="UniProtKB-EC"/>
</dbReference>
<dbReference type="Pfam" id="PF01300">
    <property type="entry name" value="Sua5_yciO_yrdC"/>
    <property type="match status" value="2"/>
</dbReference>
<comment type="subcellular location">
    <subcellularLocation>
        <location evidence="1">Cytoplasm</location>
    </subcellularLocation>
</comment>
<keyword evidence="16" id="KW-1185">Reference proteome</keyword>
<feature type="region of interest" description="Disordered" evidence="13">
    <location>
        <begin position="1"/>
        <end position="29"/>
    </location>
</feature>
<keyword evidence="5" id="KW-0963">Cytoplasm</keyword>
<sequence length="441" mass="50452">MTNQKNPPYQENFPENQKENHKNGSVQCKNDEKLSNQLLKTKTVKLSEISDEDLIKYSQRYPIAIPTETVYGLSAPADNANVISQIYTVKNRPKSNPLILHVLGTECNDYLHHKICFCVKCKNDIDDLLEILTKKNDEFLNKKKSEFKNCFYIKNETPLPFVITGIINRTLIEKFWPGPLTLIASRGSKDKMGLRTGDINKDLIAIRCPSHPVAREYIKRVGPVFAPSANLSGRVSTTRLDHVESDLNGRIEFIIEDTELGIQNFGLESTIYSAFTNSVLRPGFITKEQIDKAVEHLIVRFRQYFSFSPFTILVPGTQFKHYSPICPLEEVEVDQMAEKVKNLSKKNGKYAIGIIVTSDKMFINDIPFEIINHEDIAKREDLILKNTTFVSIYDLGRTIEEHQARLFVCLRSLEKYCDIIFIPPIQDDAIIDRVTRARMTS</sequence>
<dbReference type="SUPFAM" id="SSF55821">
    <property type="entry name" value="YrdC/RibB"/>
    <property type="match status" value="2"/>
</dbReference>
<dbReference type="GO" id="GO:0006450">
    <property type="term" value="P:regulation of translational fidelity"/>
    <property type="evidence" value="ECO:0007669"/>
    <property type="project" value="TreeGrafter"/>
</dbReference>
<proteinExistence type="inferred from homology"/>
<dbReference type="Gene3D" id="3.40.50.11030">
    <property type="entry name" value="Threonylcarbamoyl-AMP synthase, C-terminal domain"/>
    <property type="match status" value="1"/>
</dbReference>
<dbReference type="Gene3D" id="3.90.870.10">
    <property type="entry name" value="DHBP synthase"/>
    <property type="match status" value="2"/>
</dbReference>
<dbReference type="GO" id="GO:0000049">
    <property type="term" value="F:tRNA binding"/>
    <property type="evidence" value="ECO:0007669"/>
    <property type="project" value="TreeGrafter"/>
</dbReference>
<evidence type="ECO:0000256" key="3">
    <source>
        <dbReference type="ARBA" id="ARBA00012584"/>
    </source>
</evidence>
<dbReference type="PROSITE" id="PS51163">
    <property type="entry name" value="YRDC"/>
    <property type="match status" value="1"/>
</dbReference>
<dbReference type="GO" id="GO:0008033">
    <property type="term" value="P:tRNA processing"/>
    <property type="evidence" value="ECO:0007669"/>
    <property type="project" value="UniProtKB-KW"/>
</dbReference>
<dbReference type="InterPro" id="IPR017945">
    <property type="entry name" value="DHBP_synth_RibB-like_a/b_dom"/>
</dbReference>
<dbReference type="InterPro" id="IPR038385">
    <property type="entry name" value="Sua5/YwlC_C"/>
</dbReference>
<comment type="caution">
    <text evidence="15">The sequence shown here is derived from an EMBL/GenBank/DDBJ whole genome shotgun (WGS) entry which is preliminary data.</text>
</comment>
<comment type="similarity">
    <text evidence="2">Belongs to the SUA5 family.</text>
</comment>
<evidence type="ECO:0000256" key="1">
    <source>
        <dbReference type="ARBA" id="ARBA00004496"/>
    </source>
</evidence>
<keyword evidence="10" id="KW-0067">ATP-binding</keyword>
<keyword evidence="7" id="KW-0819">tRNA processing</keyword>
<dbReference type="InterPro" id="IPR050156">
    <property type="entry name" value="TC-AMP_synthase_SUA5"/>
</dbReference>
<dbReference type="Pfam" id="PF03481">
    <property type="entry name" value="Sua5_C"/>
    <property type="match status" value="1"/>
</dbReference>
<evidence type="ECO:0000256" key="9">
    <source>
        <dbReference type="ARBA" id="ARBA00022741"/>
    </source>
</evidence>
<dbReference type="AlphaFoldDB" id="A0A0R0M311"/>
<evidence type="ECO:0000256" key="4">
    <source>
        <dbReference type="ARBA" id="ARBA00015492"/>
    </source>
</evidence>
<dbReference type="EMBL" id="LGUB01000339">
    <property type="protein sequence ID" value="KRH93431.1"/>
    <property type="molecule type" value="Genomic_DNA"/>
</dbReference>
<feature type="domain" description="YrdC-like" evidence="14">
    <location>
        <begin position="47"/>
        <end position="285"/>
    </location>
</feature>
<evidence type="ECO:0000256" key="10">
    <source>
        <dbReference type="ARBA" id="ARBA00022840"/>
    </source>
</evidence>
<dbReference type="PANTHER" id="PTHR17490">
    <property type="entry name" value="SUA5"/>
    <property type="match status" value="1"/>
</dbReference>
<evidence type="ECO:0000256" key="2">
    <source>
        <dbReference type="ARBA" id="ARBA00007663"/>
    </source>
</evidence>
<evidence type="ECO:0000313" key="15">
    <source>
        <dbReference type="EMBL" id="KRH93431.1"/>
    </source>
</evidence>
<keyword evidence="8" id="KW-0548">Nucleotidyltransferase</keyword>
<feature type="compositionally biased region" description="Polar residues" evidence="13">
    <location>
        <begin position="1"/>
        <end position="15"/>
    </location>
</feature>
<organism evidence="15 16">
    <name type="scientific">Pseudoloma neurophilia</name>
    <dbReference type="NCBI Taxonomy" id="146866"/>
    <lineage>
        <taxon>Eukaryota</taxon>
        <taxon>Fungi</taxon>
        <taxon>Fungi incertae sedis</taxon>
        <taxon>Microsporidia</taxon>
        <taxon>Pseudoloma</taxon>
    </lineage>
</organism>
<name>A0A0R0M311_9MICR</name>
<evidence type="ECO:0000256" key="5">
    <source>
        <dbReference type="ARBA" id="ARBA00022490"/>
    </source>
</evidence>
<dbReference type="InterPro" id="IPR006070">
    <property type="entry name" value="Sua5-like_dom"/>
</dbReference>
<dbReference type="GO" id="GO:0005524">
    <property type="term" value="F:ATP binding"/>
    <property type="evidence" value="ECO:0007669"/>
    <property type="project" value="UniProtKB-KW"/>
</dbReference>
<dbReference type="PANTHER" id="PTHR17490:SF16">
    <property type="entry name" value="THREONYLCARBAMOYL-AMP SYNTHASE"/>
    <property type="match status" value="1"/>
</dbReference>
<evidence type="ECO:0000313" key="16">
    <source>
        <dbReference type="Proteomes" id="UP000051530"/>
    </source>
</evidence>
<evidence type="ECO:0000256" key="8">
    <source>
        <dbReference type="ARBA" id="ARBA00022695"/>
    </source>
</evidence>
<comment type="catalytic activity">
    <reaction evidence="12">
        <text>L-threonine + hydrogencarbonate + ATP = L-threonylcarbamoyladenylate + diphosphate + H2O</text>
        <dbReference type="Rhea" id="RHEA:36407"/>
        <dbReference type="ChEBI" id="CHEBI:15377"/>
        <dbReference type="ChEBI" id="CHEBI:17544"/>
        <dbReference type="ChEBI" id="CHEBI:30616"/>
        <dbReference type="ChEBI" id="CHEBI:33019"/>
        <dbReference type="ChEBI" id="CHEBI:57926"/>
        <dbReference type="ChEBI" id="CHEBI:73682"/>
        <dbReference type="EC" id="2.7.7.87"/>
    </reaction>
</comment>
<evidence type="ECO:0000256" key="13">
    <source>
        <dbReference type="SAM" id="MobiDB-lite"/>
    </source>
</evidence>
<dbReference type="OrthoDB" id="412787at2759"/>